<organism evidence="3 4">
    <name type="scientific">Alcaligenes xylosoxydans xylosoxydans</name>
    <name type="common">Achromobacter xylosoxidans</name>
    <dbReference type="NCBI Taxonomy" id="85698"/>
    <lineage>
        <taxon>Bacteria</taxon>
        <taxon>Pseudomonadati</taxon>
        <taxon>Pseudomonadota</taxon>
        <taxon>Betaproteobacteria</taxon>
        <taxon>Burkholderiales</taxon>
        <taxon>Alcaligenaceae</taxon>
        <taxon>Achromobacter</taxon>
    </lineage>
</organism>
<dbReference type="Pfam" id="PF03401">
    <property type="entry name" value="TctC"/>
    <property type="match status" value="1"/>
</dbReference>
<feature type="signal peptide" evidence="2">
    <location>
        <begin position="1"/>
        <end position="29"/>
    </location>
</feature>
<dbReference type="InterPro" id="IPR005064">
    <property type="entry name" value="BUG"/>
</dbReference>
<dbReference type="SUPFAM" id="SSF53850">
    <property type="entry name" value="Periplasmic binding protein-like II"/>
    <property type="match status" value="1"/>
</dbReference>
<dbReference type="PIRSF" id="PIRSF017082">
    <property type="entry name" value="YflP"/>
    <property type="match status" value="1"/>
</dbReference>
<proteinExistence type="inferred from homology"/>
<evidence type="ECO:0000313" key="3">
    <source>
        <dbReference type="EMBL" id="AMG38187.1"/>
    </source>
</evidence>
<reference evidence="4" key="1">
    <citation type="submission" date="2015-12" db="EMBL/GenBank/DDBJ databases">
        <title>FDA dAtabase for Regulatory Grade micrObial Sequences (FDA-ARGOS): Supporting development and validation of Infectious Disease Dx tests.</title>
        <authorList>
            <person name="Case J."/>
            <person name="Tallon L."/>
            <person name="Sadzewicz L."/>
            <person name="Sengamalay N."/>
            <person name="Ott S."/>
            <person name="Godinez A."/>
            <person name="Nagaraj S."/>
            <person name="Nadendla S."/>
            <person name="Sichtig H."/>
        </authorList>
    </citation>
    <scope>NUCLEOTIDE SEQUENCE [LARGE SCALE GENOMIC DNA]</scope>
    <source>
        <strain evidence="4">FDAARGOS_147</strain>
    </source>
</reference>
<dbReference type="RefSeq" id="WP_061073009.1">
    <property type="nucleotide sequence ID" value="NZ_CP014060.2"/>
</dbReference>
<feature type="chain" id="PRO_5007069202" evidence="2">
    <location>
        <begin position="30"/>
        <end position="332"/>
    </location>
</feature>
<comment type="similarity">
    <text evidence="1">Belongs to the UPF0065 (bug) family.</text>
</comment>
<sequence>MTPIFPRAWRRLAGPLLALGCLAGGSAMAQSNYPNHPISLVVPFAAGGPTDVVARSLGAAMSKTLGQSIVVENRPGAGGTLAATHVARAAPDGYTFLIHHNGMATAPALYRKLPFNPLTDFAYVGQVADVPMTLLGRKDLPPGDMVEFIKYARANGNKINLANAGLGAVSQLCGMLLQEALGTQFTTIPYAGTAPALTALLGGQVDVLCDQTTQTIPHIKAQRVKLYGVTTLDRIKTLPDAPTLQESGLKGFEVKVWHGVYAPKGTPPEVVAKFNEALRAALKDPAFSQKMAELGAEIVPESKQTPAGLQNWLQAEVDKWGPIIRKAGVYAD</sequence>
<dbReference type="Gene3D" id="3.40.190.10">
    <property type="entry name" value="Periplasmic binding protein-like II"/>
    <property type="match status" value="1"/>
</dbReference>
<name>A0A0X8P1H3_ALCXX</name>
<dbReference type="Gene3D" id="3.40.190.150">
    <property type="entry name" value="Bordetella uptake gene, domain 1"/>
    <property type="match status" value="1"/>
</dbReference>
<dbReference type="EMBL" id="CP014060">
    <property type="protein sequence ID" value="AMG38187.1"/>
    <property type="molecule type" value="Genomic_DNA"/>
</dbReference>
<dbReference type="PANTHER" id="PTHR42928">
    <property type="entry name" value="TRICARBOXYLATE-BINDING PROTEIN"/>
    <property type="match status" value="1"/>
</dbReference>
<dbReference type="Proteomes" id="UP000060602">
    <property type="component" value="Chromosome"/>
</dbReference>
<gene>
    <name evidence="3" type="ORF">AL504_20495</name>
</gene>
<evidence type="ECO:0000256" key="1">
    <source>
        <dbReference type="ARBA" id="ARBA00006987"/>
    </source>
</evidence>
<evidence type="ECO:0000256" key="2">
    <source>
        <dbReference type="SAM" id="SignalP"/>
    </source>
</evidence>
<dbReference type="PANTHER" id="PTHR42928:SF5">
    <property type="entry name" value="BLR1237 PROTEIN"/>
    <property type="match status" value="1"/>
</dbReference>
<dbReference type="InterPro" id="IPR042100">
    <property type="entry name" value="Bug_dom1"/>
</dbReference>
<accession>A0A0X8P1H3</accession>
<protein>
    <submittedName>
        <fullName evidence="3">ABC transporter substrate-binding protein</fullName>
    </submittedName>
</protein>
<dbReference type="AlphaFoldDB" id="A0A0X8P1H3"/>
<keyword evidence="2" id="KW-0732">Signal</keyword>
<evidence type="ECO:0000313" key="4">
    <source>
        <dbReference type="Proteomes" id="UP000060602"/>
    </source>
</evidence>